<evidence type="ECO:0000313" key="2">
    <source>
        <dbReference type="Proteomes" id="UP001161409"/>
    </source>
</evidence>
<keyword evidence="2" id="KW-1185">Reference proteome</keyword>
<dbReference type="RefSeq" id="WP_169560502.1">
    <property type="nucleotide sequence ID" value="NZ_BSNF01000006.1"/>
</dbReference>
<gene>
    <name evidence="1" type="ORF">GCM10007924_16580</name>
</gene>
<name>A0ABQ5U2M4_9PROT</name>
<organism evidence="1 2">
    <name type="scientific">Sneathiella chinensis</name>
    <dbReference type="NCBI Taxonomy" id="349750"/>
    <lineage>
        <taxon>Bacteria</taxon>
        <taxon>Pseudomonadati</taxon>
        <taxon>Pseudomonadota</taxon>
        <taxon>Alphaproteobacteria</taxon>
        <taxon>Sneathiellales</taxon>
        <taxon>Sneathiellaceae</taxon>
        <taxon>Sneathiella</taxon>
    </lineage>
</organism>
<protein>
    <submittedName>
        <fullName evidence="1">Uncharacterized protein</fullName>
    </submittedName>
</protein>
<dbReference type="Proteomes" id="UP001161409">
    <property type="component" value="Unassembled WGS sequence"/>
</dbReference>
<evidence type="ECO:0000313" key="1">
    <source>
        <dbReference type="EMBL" id="GLQ06437.1"/>
    </source>
</evidence>
<reference evidence="1" key="1">
    <citation type="journal article" date="2014" name="Int. J. Syst. Evol. Microbiol.">
        <title>Complete genome of a new Firmicutes species belonging to the dominant human colonic microbiota ('Ruminococcus bicirculans') reveals two chromosomes and a selective capacity to utilize plant glucans.</title>
        <authorList>
            <consortium name="NISC Comparative Sequencing Program"/>
            <person name="Wegmann U."/>
            <person name="Louis P."/>
            <person name="Goesmann A."/>
            <person name="Henrissat B."/>
            <person name="Duncan S.H."/>
            <person name="Flint H.J."/>
        </authorList>
    </citation>
    <scope>NUCLEOTIDE SEQUENCE</scope>
    <source>
        <strain evidence="1">NBRC 103408</strain>
    </source>
</reference>
<reference evidence="1" key="2">
    <citation type="submission" date="2023-01" db="EMBL/GenBank/DDBJ databases">
        <title>Draft genome sequence of Sneathiella chinensis strain NBRC 103408.</title>
        <authorList>
            <person name="Sun Q."/>
            <person name="Mori K."/>
        </authorList>
    </citation>
    <scope>NUCLEOTIDE SEQUENCE</scope>
    <source>
        <strain evidence="1">NBRC 103408</strain>
    </source>
</reference>
<sequence>MPLDVDIALINTIEGQDLAYTSLASDTSLETDDLVWTSPPPETLPPFQYHRCQCTGSSAGYQVALKYGPLICRIDITAWGVHFRKSVPTTHDLEVVLVKGTPPYRLEIILL</sequence>
<proteinExistence type="predicted"/>
<comment type="caution">
    <text evidence="1">The sequence shown here is derived from an EMBL/GenBank/DDBJ whole genome shotgun (WGS) entry which is preliminary data.</text>
</comment>
<dbReference type="EMBL" id="BSNF01000006">
    <property type="protein sequence ID" value="GLQ06437.1"/>
    <property type="molecule type" value="Genomic_DNA"/>
</dbReference>
<accession>A0ABQ5U2M4</accession>